<evidence type="ECO:0000313" key="1">
    <source>
        <dbReference type="EMBL" id="MCA9756555.1"/>
    </source>
</evidence>
<dbReference type="GO" id="GO:0005829">
    <property type="term" value="C:cytosol"/>
    <property type="evidence" value="ECO:0007669"/>
    <property type="project" value="TreeGrafter"/>
</dbReference>
<dbReference type="EMBL" id="JAGQHS010000057">
    <property type="protein sequence ID" value="MCA9756555.1"/>
    <property type="molecule type" value="Genomic_DNA"/>
</dbReference>
<dbReference type="PANTHER" id="PTHR30115:SF11">
    <property type="entry name" value="NITROGEN REGULATORY PROTEIN P-II HOMOLOG"/>
    <property type="match status" value="1"/>
</dbReference>
<dbReference type="GO" id="GO:0006808">
    <property type="term" value="P:regulation of nitrogen utilization"/>
    <property type="evidence" value="ECO:0007669"/>
    <property type="project" value="InterPro"/>
</dbReference>
<dbReference type="Pfam" id="PF00543">
    <property type="entry name" value="P-II"/>
    <property type="match status" value="1"/>
</dbReference>
<dbReference type="PANTHER" id="PTHR30115">
    <property type="entry name" value="NITROGEN REGULATORY PROTEIN P-II"/>
    <property type="match status" value="1"/>
</dbReference>
<dbReference type="SUPFAM" id="SSF54913">
    <property type="entry name" value="GlnB-like"/>
    <property type="match status" value="1"/>
</dbReference>
<dbReference type="PROSITE" id="PS51343">
    <property type="entry name" value="PII_GLNB_DOM"/>
    <property type="match status" value="1"/>
</dbReference>
<evidence type="ECO:0000313" key="2">
    <source>
        <dbReference type="Proteomes" id="UP000739538"/>
    </source>
</evidence>
<dbReference type="InterPro" id="IPR011322">
    <property type="entry name" value="N-reg_PII-like_a/b"/>
</dbReference>
<protein>
    <submittedName>
        <fullName evidence="1">P-II family nitrogen regulator</fullName>
    </submittedName>
</protein>
<name>A0A956NFN8_UNCEI</name>
<dbReference type="Gene3D" id="3.30.70.120">
    <property type="match status" value="1"/>
</dbReference>
<dbReference type="SMART" id="SM00938">
    <property type="entry name" value="P-II"/>
    <property type="match status" value="1"/>
</dbReference>
<dbReference type="GO" id="GO:0005524">
    <property type="term" value="F:ATP binding"/>
    <property type="evidence" value="ECO:0007669"/>
    <property type="project" value="TreeGrafter"/>
</dbReference>
<organism evidence="1 2">
    <name type="scientific">Eiseniibacteriota bacterium</name>
    <dbReference type="NCBI Taxonomy" id="2212470"/>
    <lineage>
        <taxon>Bacteria</taxon>
        <taxon>Candidatus Eiseniibacteriota</taxon>
    </lineage>
</organism>
<accession>A0A956NFN8</accession>
<dbReference type="InterPro" id="IPR002187">
    <property type="entry name" value="N-reg_PII"/>
</dbReference>
<dbReference type="AlphaFoldDB" id="A0A956NFN8"/>
<proteinExistence type="predicted"/>
<dbReference type="Proteomes" id="UP000739538">
    <property type="component" value="Unassembled WGS sequence"/>
</dbReference>
<reference evidence="1" key="2">
    <citation type="journal article" date="2021" name="Microbiome">
        <title>Successional dynamics and alternative stable states in a saline activated sludge microbial community over 9 years.</title>
        <authorList>
            <person name="Wang Y."/>
            <person name="Ye J."/>
            <person name="Ju F."/>
            <person name="Liu L."/>
            <person name="Boyd J.A."/>
            <person name="Deng Y."/>
            <person name="Parks D.H."/>
            <person name="Jiang X."/>
            <person name="Yin X."/>
            <person name="Woodcroft B.J."/>
            <person name="Tyson G.W."/>
            <person name="Hugenholtz P."/>
            <person name="Polz M.F."/>
            <person name="Zhang T."/>
        </authorList>
    </citation>
    <scope>NUCLEOTIDE SEQUENCE</scope>
    <source>
        <strain evidence="1">HKST-UBA02</strain>
    </source>
</reference>
<reference evidence="1" key="1">
    <citation type="submission" date="2020-04" db="EMBL/GenBank/DDBJ databases">
        <authorList>
            <person name="Zhang T."/>
        </authorList>
    </citation>
    <scope>NUCLEOTIDE SEQUENCE</scope>
    <source>
        <strain evidence="1">HKST-UBA02</strain>
    </source>
</reference>
<gene>
    <name evidence="1" type="ORF">KDA27_12190</name>
</gene>
<dbReference type="GO" id="GO:0030234">
    <property type="term" value="F:enzyme regulator activity"/>
    <property type="evidence" value="ECO:0007669"/>
    <property type="project" value="InterPro"/>
</dbReference>
<comment type="caution">
    <text evidence="1">The sequence shown here is derived from an EMBL/GenBank/DDBJ whole genome shotgun (WGS) entry which is preliminary data.</text>
</comment>
<dbReference type="InterPro" id="IPR015867">
    <property type="entry name" value="N-reg_PII/ATP_PRibTrfase_C"/>
</dbReference>
<dbReference type="PRINTS" id="PR00340">
    <property type="entry name" value="PIIGLNB"/>
</dbReference>
<sequence>MKLLKAYIRTRKVDEVIRALQTAGAPGITLSRVHGVGYGYDPMSFTLAPNALRQAPEVTKVEVVCVDEDADRLLGVLSTSAHTGSKGDGIVFIADVERAVRIRSGDEGHAALASGRKPDQQ</sequence>